<accession>A0A7G2C2C8</accession>
<evidence type="ECO:0000313" key="2">
    <source>
        <dbReference type="EMBL" id="CAD2213890.1"/>
    </source>
</evidence>
<gene>
    <name evidence="2" type="ORF">ADEAN_000133400</name>
</gene>
<keyword evidence="3" id="KW-1185">Reference proteome</keyword>
<feature type="region of interest" description="Disordered" evidence="1">
    <location>
        <begin position="298"/>
        <end position="319"/>
    </location>
</feature>
<organism evidence="2 3">
    <name type="scientific">Angomonas deanei</name>
    <dbReference type="NCBI Taxonomy" id="59799"/>
    <lineage>
        <taxon>Eukaryota</taxon>
        <taxon>Discoba</taxon>
        <taxon>Euglenozoa</taxon>
        <taxon>Kinetoplastea</taxon>
        <taxon>Metakinetoplastina</taxon>
        <taxon>Trypanosomatida</taxon>
        <taxon>Trypanosomatidae</taxon>
        <taxon>Strigomonadinae</taxon>
        <taxon>Angomonas</taxon>
    </lineage>
</organism>
<dbReference type="VEuPathDB" id="TriTrypDB:ADEAN_000133400"/>
<feature type="compositionally biased region" description="Basic and acidic residues" evidence="1">
    <location>
        <begin position="309"/>
        <end position="319"/>
    </location>
</feature>
<reference evidence="2 3" key="1">
    <citation type="submission" date="2020-08" db="EMBL/GenBank/DDBJ databases">
        <authorList>
            <person name="Newling K."/>
            <person name="Davey J."/>
            <person name="Forrester S."/>
        </authorList>
    </citation>
    <scope>NUCLEOTIDE SEQUENCE [LARGE SCALE GENOMIC DNA]</scope>
    <source>
        <strain evidence="3">Crithidia deanei Carvalho (ATCC PRA-265)</strain>
    </source>
</reference>
<dbReference type="AlphaFoldDB" id="A0A7G2C2C8"/>
<proteinExistence type="predicted"/>
<evidence type="ECO:0000256" key="1">
    <source>
        <dbReference type="SAM" id="MobiDB-lite"/>
    </source>
</evidence>
<dbReference type="EMBL" id="LR877146">
    <property type="protein sequence ID" value="CAD2213890.1"/>
    <property type="molecule type" value="Genomic_DNA"/>
</dbReference>
<dbReference type="Proteomes" id="UP000515908">
    <property type="component" value="Chromosome 02"/>
</dbReference>
<name>A0A7G2C2C8_9TRYP</name>
<sequence length="319" mass="36964">MLFHAQTCELFWRNDELKPVPDSMSHFTDFETILGKELLQCGLVSRHEYRHWVHIVGTTYDVVEWSKPPSLENQGVHQPVVIAGIFPKENIESAVFDNVRYDRIVDVMDDTPWPVRSERWAVELLKEVLQGIYHDLKFLPIAPAAVAGSEASHREQMRFIMCDGPQYPEEEEQTTWKEVVAFRYPRPFLEVYNLVPHARKVYRSLVYTTCQLYCLHSMPLVVKARSPESLRQTLFQAGDMTGRIQYESTIEIYRYNEEIGGREVYVPPRLLQGTVPSALLESFTLVARRGQHSTRLPRLAGGRRHRPHDCRDDGSLVQL</sequence>
<protein>
    <submittedName>
        <fullName evidence="2">Uncharacterized protein</fullName>
    </submittedName>
</protein>
<evidence type="ECO:0000313" key="3">
    <source>
        <dbReference type="Proteomes" id="UP000515908"/>
    </source>
</evidence>